<dbReference type="EMBL" id="CP003555">
    <property type="protein sequence ID" value="AFK63890.1"/>
    <property type="molecule type" value="Genomic_DNA"/>
</dbReference>
<dbReference type="KEGG" id="aka:TKWG_20865"/>
<reference evidence="1 2" key="1">
    <citation type="journal article" date="2011" name="J. Bacteriol.">
        <title>Whole-genome shotgun sequencing of the sulfur-oxidizing chemoautotroph Tetrathiobacter kashmirensis.</title>
        <authorList>
            <person name="Ghosh W."/>
            <person name="George A."/>
            <person name="Agarwal A."/>
            <person name="Raj P."/>
            <person name="Alam M."/>
            <person name="Pyne P."/>
            <person name="Das Gupta S.K."/>
        </authorList>
    </citation>
    <scope>NUCLEOTIDE SEQUENCE [LARGE SCALE GENOMIC DNA]</scope>
    <source>
        <strain evidence="1 2">WT001</strain>
    </source>
</reference>
<proteinExistence type="predicted"/>
<evidence type="ECO:0000313" key="1">
    <source>
        <dbReference type="EMBL" id="AFK63890.1"/>
    </source>
</evidence>
<sequence length="69" mass="7689">MLTIRFDSLLNIMTQAQKRGKFLGTEIRCLVERLASQKPETSPQGLTCIRKPTSPAEKLGHYLGVEAES</sequence>
<reference evidence="2" key="2">
    <citation type="journal article" date="2013" name="PLoS ONE">
        <title>Genome implosion elicits host-confinement in Alcaligenaceae: evidence from the comparative genomics of Tetrathiobacter kashmirensis, a pathogen in the making.</title>
        <authorList>
            <person name="Ghosh W."/>
            <person name="Alam M."/>
            <person name="Roy C."/>
            <person name="Pyne P."/>
            <person name="George A."/>
            <person name="Chakraborty R."/>
            <person name="Majumder S."/>
            <person name="Agarwal A."/>
            <person name="Chakraborty S."/>
            <person name="Majumdar S."/>
            <person name="Gupta S.K."/>
        </authorList>
    </citation>
    <scope>NUCLEOTIDE SEQUENCE [LARGE SCALE GENOMIC DNA]</scope>
    <source>
        <strain evidence="2">WT001</strain>
    </source>
</reference>
<dbReference type="AlphaFoldDB" id="I3UFV2"/>
<name>I3UFV2_ADVKW</name>
<accession>I3UFV2</accession>
<protein>
    <submittedName>
        <fullName evidence="1">Uncharacterized protein</fullName>
    </submittedName>
</protein>
<gene>
    <name evidence="1" type="ordered locus">TKWG_20865</name>
</gene>
<dbReference type="Proteomes" id="UP000005267">
    <property type="component" value="Chromosome"/>
</dbReference>
<keyword evidence="2" id="KW-1185">Reference proteome</keyword>
<organism evidence="1 2">
    <name type="scientific">Advenella kashmirensis (strain DSM 17095 / LMG 22695 / WT001)</name>
    <name type="common">Tetrathiobacter kashmirensis</name>
    <dbReference type="NCBI Taxonomy" id="1036672"/>
    <lineage>
        <taxon>Bacteria</taxon>
        <taxon>Pseudomonadati</taxon>
        <taxon>Pseudomonadota</taxon>
        <taxon>Betaproteobacteria</taxon>
        <taxon>Burkholderiales</taxon>
        <taxon>Alcaligenaceae</taxon>
    </lineage>
</organism>
<evidence type="ECO:0000313" key="2">
    <source>
        <dbReference type="Proteomes" id="UP000005267"/>
    </source>
</evidence>
<dbReference type="HOGENOM" id="CLU_2766647_0_0_4"/>